<dbReference type="InterPro" id="IPR018076">
    <property type="entry name" value="T2SS_GspF_dom"/>
</dbReference>
<protein>
    <submittedName>
        <fullName evidence="8">Flp pilus assembly protein TadB</fullName>
    </submittedName>
</protein>
<comment type="subcellular location">
    <subcellularLocation>
        <location evidence="1">Cell membrane</location>
        <topology evidence="1">Multi-pass membrane protein</topology>
    </subcellularLocation>
</comment>
<keyword evidence="4 6" id="KW-1133">Transmembrane helix</keyword>
<evidence type="ECO:0000256" key="1">
    <source>
        <dbReference type="ARBA" id="ARBA00004651"/>
    </source>
</evidence>
<reference evidence="9" key="2">
    <citation type="submission" date="2016-04" db="EMBL/GenBank/DDBJ databases">
        <title>First Complete Genome Sequence of a Subdivision 6 Acidobacterium.</title>
        <authorList>
            <person name="Huang S."/>
            <person name="Vieira S."/>
            <person name="Bunk B."/>
            <person name="Riedel T."/>
            <person name="Sproeer C."/>
            <person name="Overmann J."/>
        </authorList>
    </citation>
    <scope>NUCLEOTIDE SEQUENCE [LARGE SCALE GENOMIC DNA]</scope>
    <source>
        <strain evidence="9">DSM 100886 HEG_-6_39</strain>
    </source>
</reference>
<feature type="transmembrane region" description="Helical" evidence="6">
    <location>
        <begin position="93"/>
        <end position="113"/>
    </location>
</feature>
<dbReference type="PATRIC" id="fig|1813736.3.peg.5830"/>
<evidence type="ECO:0000256" key="6">
    <source>
        <dbReference type="SAM" id="Phobius"/>
    </source>
</evidence>
<feature type="transmembrane region" description="Helical" evidence="6">
    <location>
        <begin position="119"/>
        <end position="145"/>
    </location>
</feature>
<keyword evidence="9" id="KW-1185">Reference proteome</keyword>
<evidence type="ECO:0000256" key="2">
    <source>
        <dbReference type="ARBA" id="ARBA00022475"/>
    </source>
</evidence>
<dbReference type="Proteomes" id="UP000076079">
    <property type="component" value="Chromosome"/>
</dbReference>
<dbReference type="OrthoDB" id="9810662at2"/>
<dbReference type="STRING" id="1855912.LuPra_05544"/>
<proteinExistence type="predicted"/>
<dbReference type="GO" id="GO:0005886">
    <property type="term" value="C:plasma membrane"/>
    <property type="evidence" value="ECO:0007669"/>
    <property type="project" value="UniProtKB-SubCell"/>
</dbReference>
<name>A0A143PV72_LUTPR</name>
<accession>A0A143PV72</accession>
<dbReference type="PANTHER" id="PTHR35007">
    <property type="entry name" value="INTEGRAL MEMBRANE PROTEIN-RELATED"/>
    <property type="match status" value="1"/>
</dbReference>
<evidence type="ECO:0000259" key="7">
    <source>
        <dbReference type="Pfam" id="PF00482"/>
    </source>
</evidence>
<feature type="domain" description="Type II secretion system protein GspF" evidence="7">
    <location>
        <begin position="164"/>
        <end position="292"/>
    </location>
</feature>
<dbReference type="AlphaFoldDB" id="A0A143PV72"/>
<organism evidence="8 9">
    <name type="scientific">Luteitalea pratensis</name>
    <dbReference type="NCBI Taxonomy" id="1855912"/>
    <lineage>
        <taxon>Bacteria</taxon>
        <taxon>Pseudomonadati</taxon>
        <taxon>Acidobacteriota</taxon>
        <taxon>Vicinamibacteria</taxon>
        <taxon>Vicinamibacterales</taxon>
        <taxon>Vicinamibacteraceae</taxon>
        <taxon>Luteitalea</taxon>
    </lineage>
</organism>
<dbReference type="KEGG" id="abac:LuPra_05544"/>
<reference evidence="8 9" key="1">
    <citation type="journal article" date="2016" name="Genome Announc.">
        <title>First Complete Genome Sequence of a Subdivision 6 Acidobacterium Strain.</title>
        <authorList>
            <person name="Huang S."/>
            <person name="Vieira S."/>
            <person name="Bunk B."/>
            <person name="Riedel T."/>
            <person name="Sproer C."/>
            <person name="Overmann J."/>
        </authorList>
    </citation>
    <scope>NUCLEOTIDE SEQUENCE [LARGE SCALE GENOMIC DNA]</scope>
    <source>
        <strain evidence="9">DSM 100886 HEG_-6_39</strain>
    </source>
</reference>
<dbReference type="EMBL" id="CP015136">
    <property type="protein sequence ID" value="AMY12271.1"/>
    <property type="molecule type" value="Genomic_DNA"/>
</dbReference>
<evidence type="ECO:0000313" key="9">
    <source>
        <dbReference type="Proteomes" id="UP000076079"/>
    </source>
</evidence>
<evidence type="ECO:0000256" key="5">
    <source>
        <dbReference type="ARBA" id="ARBA00023136"/>
    </source>
</evidence>
<sequence>MNSEMIVLVGGVFVAVAGFLTLGGFAVLNRLAPERRRLEGITNRGVSTGLVVDPGPSLAADDLSSVEKRLAKLVPKSPKDMGRLQRQMALGGFHGYLPAAIFVLVEITLPLIFGAIPLLWLGFSAGLILAFVLAAVGYVIPGLYLSHLIRGFKKEIRNGLPDALDLLIVCIEAGSGLDQAILKATEELAISYPRLSTELGMITTEIRAGKPRLDAFRNFAERTKVEDVQSLVAMLVQTDRFGTSIAQALRTHADVLRTKRRQRAEEKAAKLGVKLVFPLVFCLFPALYVVTLGPAVIQFVRVFFGQVAAD</sequence>
<feature type="transmembrane region" description="Helical" evidence="6">
    <location>
        <begin position="6"/>
        <end position="28"/>
    </location>
</feature>
<evidence type="ECO:0000256" key="4">
    <source>
        <dbReference type="ARBA" id="ARBA00022989"/>
    </source>
</evidence>
<feature type="transmembrane region" description="Helical" evidence="6">
    <location>
        <begin position="271"/>
        <end position="297"/>
    </location>
</feature>
<keyword evidence="5 6" id="KW-0472">Membrane</keyword>
<keyword evidence="3 6" id="KW-0812">Transmembrane</keyword>
<keyword evidence="2" id="KW-1003">Cell membrane</keyword>
<evidence type="ECO:0000256" key="3">
    <source>
        <dbReference type="ARBA" id="ARBA00022692"/>
    </source>
</evidence>
<dbReference type="Pfam" id="PF00482">
    <property type="entry name" value="T2SSF"/>
    <property type="match status" value="1"/>
</dbReference>
<dbReference type="PANTHER" id="PTHR35007:SF2">
    <property type="entry name" value="PILUS ASSEMBLE PROTEIN"/>
    <property type="match status" value="1"/>
</dbReference>
<gene>
    <name evidence="8" type="ORF">LuPra_05544</name>
</gene>
<evidence type="ECO:0000313" key="8">
    <source>
        <dbReference type="EMBL" id="AMY12271.1"/>
    </source>
</evidence>